<protein>
    <submittedName>
        <fullName evidence="1">Uncharacterized protein</fullName>
    </submittedName>
</protein>
<proteinExistence type="predicted"/>
<reference evidence="1 2" key="1">
    <citation type="submission" date="2024-01" db="EMBL/GenBank/DDBJ databases">
        <title>The genomes of 5 underutilized Papilionoideae crops provide insights into root nodulation and disease resistanc.</title>
        <authorList>
            <person name="Jiang F."/>
        </authorList>
    </citation>
    <scope>NUCLEOTIDE SEQUENCE [LARGE SCALE GENOMIC DNA]</scope>
    <source>
        <strain evidence="1">LVBAO_FW01</strain>
        <tissue evidence="1">Leaves</tissue>
    </source>
</reference>
<dbReference type="Proteomes" id="UP001367508">
    <property type="component" value="Unassembled WGS sequence"/>
</dbReference>
<evidence type="ECO:0000313" key="1">
    <source>
        <dbReference type="EMBL" id="KAK7315468.1"/>
    </source>
</evidence>
<evidence type="ECO:0000313" key="2">
    <source>
        <dbReference type="Proteomes" id="UP001367508"/>
    </source>
</evidence>
<comment type="caution">
    <text evidence="1">The sequence shown here is derived from an EMBL/GenBank/DDBJ whole genome shotgun (WGS) entry which is preliminary data.</text>
</comment>
<sequence>MVISLFHSSPHHVSHNYDGGHQNLPPSSPPSWMVVAPPSSPHKVTMHVGILPLCSHFISPSSILDSYNVAPLSKILSNAPCLATSKSQIPLTSLTLNSLLYLHAQINKKITPHSS</sequence>
<gene>
    <name evidence="1" type="ORF">VNO77_34016</name>
</gene>
<name>A0AAN9Q1D8_CANGL</name>
<organism evidence="1 2">
    <name type="scientific">Canavalia gladiata</name>
    <name type="common">Sword bean</name>
    <name type="synonym">Dolichos gladiatus</name>
    <dbReference type="NCBI Taxonomy" id="3824"/>
    <lineage>
        <taxon>Eukaryota</taxon>
        <taxon>Viridiplantae</taxon>
        <taxon>Streptophyta</taxon>
        <taxon>Embryophyta</taxon>
        <taxon>Tracheophyta</taxon>
        <taxon>Spermatophyta</taxon>
        <taxon>Magnoliopsida</taxon>
        <taxon>eudicotyledons</taxon>
        <taxon>Gunneridae</taxon>
        <taxon>Pentapetalae</taxon>
        <taxon>rosids</taxon>
        <taxon>fabids</taxon>
        <taxon>Fabales</taxon>
        <taxon>Fabaceae</taxon>
        <taxon>Papilionoideae</taxon>
        <taxon>50 kb inversion clade</taxon>
        <taxon>NPAAA clade</taxon>
        <taxon>indigoferoid/millettioid clade</taxon>
        <taxon>Phaseoleae</taxon>
        <taxon>Canavalia</taxon>
    </lineage>
</organism>
<accession>A0AAN9Q1D8</accession>
<dbReference type="EMBL" id="JAYMYQ010000008">
    <property type="protein sequence ID" value="KAK7315468.1"/>
    <property type="molecule type" value="Genomic_DNA"/>
</dbReference>
<dbReference type="AlphaFoldDB" id="A0AAN9Q1D8"/>
<keyword evidence="2" id="KW-1185">Reference proteome</keyword>